<accession>A0A8C1XZI2</accession>
<dbReference type="FunFam" id="3.80.10.10:FF:001632">
    <property type="entry name" value="Uncharacterized protein"/>
    <property type="match status" value="1"/>
</dbReference>
<dbReference type="PROSITE" id="PS50837">
    <property type="entry name" value="NACHT"/>
    <property type="match status" value="1"/>
</dbReference>
<dbReference type="FunFam" id="3.80.10.10:FF:000947">
    <property type="entry name" value="Si:dkey-286j17.4"/>
    <property type="match status" value="1"/>
</dbReference>
<feature type="compositionally biased region" description="Polar residues" evidence="7">
    <location>
        <begin position="97"/>
        <end position="112"/>
    </location>
</feature>
<dbReference type="Proteomes" id="UP000694700">
    <property type="component" value="Unplaced"/>
</dbReference>
<reference evidence="10" key="1">
    <citation type="submission" date="2025-08" db="UniProtKB">
        <authorList>
            <consortium name="Ensembl"/>
        </authorList>
    </citation>
    <scope>IDENTIFICATION</scope>
</reference>
<evidence type="ECO:0000256" key="3">
    <source>
        <dbReference type="ARBA" id="ARBA00022614"/>
    </source>
</evidence>
<dbReference type="InterPro" id="IPR029495">
    <property type="entry name" value="NACHT-assoc"/>
</dbReference>
<evidence type="ECO:0000256" key="6">
    <source>
        <dbReference type="ARBA" id="ARBA00022840"/>
    </source>
</evidence>
<feature type="domain" description="NACHT" evidence="9">
    <location>
        <begin position="372"/>
        <end position="506"/>
    </location>
</feature>
<dbReference type="InterPro" id="IPR007111">
    <property type="entry name" value="NACHT_NTPase"/>
</dbReference>
<keyword evidence="2" id="KW-0963">Cytoplasm</keyword>
<organism evidence="10 11">
    <name type="scientific">Cyprinus carpio</name>
    <name type="common">Common carp</name>
    <dbReference type="NCBI Taxonomy" id="7962"/>
    <lineage>
        <taxon>Eukaryota</taxon>
        <taxon>Metazoa</taxon>
        <taxon>Chordata</taxon>
        <taxon>Craniata</taxon>
        <taxon>Vertebrata</taxon>
        <taxon>Euteleostomi</taxon>
        <taxon>Actinopterygii</taxon>
        <taxon>Neopterygii</taxon>
        <taxon>Teleostei</taxon>
        <taxon>Ostariophysi</taxon>
        <taxon>Cypriniformes</taxon>
        <taxon>Cyprinidae</taxon>
        <taxon>Cyprininae</taxon>
        <taxon>Cyprinus</taxon>
    </lineage>
</organism>
<dbReference type="SMART" id="SM00368">
    <property type="entry name" value="LRR_RI"/>
    <property type="match status" value="34"/>
</dbReference>
<dbReference type="InterPro" id="IPR041075">
    <property type="entry name" value="NOD1/2_WH"/>
</dbReference>
<dbReference type="SUPFAM" id="SSF52047">
    <property type="entry name" value="RNI-like"/>
    <property type="match status" value="4"/>
</dbReference>
<protein>
    <recommendedName>
        <fullName evidence="9">NACHT domain-containing protein</fullName>
    </recommendedName>
</protein>
<dbReference type="SMART" id="SM00367">
    <property type="entry name" value="LRR_CC"/>
    <property type="match status" value="10"/>
</dbReference>
<feature type="compositionally biased region" description="Polar residues" evidence="7">
    <location>
        <begin position="66"/>
        <end position="75"/>
    </location>
</feature>
<dbReference type="Pfam" id="PF05729">
    <property type="entry name" value="NACHT"/>
    <property type="match status" value="1"/>
</dbReference>
<sequence>MADCLHKSMLYCLHWHFYCSMSEELGNDCPSKMSLPEEESVRSGSHVFSSVSVKSDVSLDPPPNLSEKTPSSPTKSVRLGSHVFSSVSVKSDHSKTDIPNFSEKTPTSPTKSVRSDSHVFSSVSVKSDCSKDVQPPNISEETPSSPTKSYKGQKTTINIGAEFTRWQTLKAQKGLKSDVELATFLLNRVQYEKSASEFQTYRLRKEFSENRLWIFQDLENKIVVFLKNQLEKLKKILQKENTQYFVQDFNEGMCSIKEAALDITLYFLRDMKQEKLADTLEDELVLIHQRQLKSNLKRKYQCVFEGIAKHGDSTLLNNIYTDLYITLGGSEQVNTEHEVRQIEVAFRRHESQEIQVECTNLFEAPEQDKEIRTVLTKGVAGIGKSVSVQKFIVDWAEEKENQDISFVFPLPFREMNLKEEENQSLMSLISQFFPEIKGLNLTRRSQFKVLFILDGLDECRLPLNFDGNETWRDVSSPASLDVLLTNLIKGNLLPSALIWITTRPAAASKIPPDCIDRLTEIRGFNDAQKEEYFRKRFTDENQANKIVDLVKQSKSLFIMCYIPVFCWISATVLQNILEIKRKNYMKNAKFVDASNTEDTPKTLTQMYTHFLRFQIQQSRRKYDVSWDKDTILSLGKLAFHQLERNNLIFYDTDLEACGIDVSKASVYSGMCTQIFKEETGIILGTMYCFVHLSIQEFIAALYAHLFLDLNNKSVFDQDSTEQENKSEILTDLLKTAVDKALESDNGHLDLFLRFLLGLSLESNRPLLRGLLTQQDSNDQSYKEIVQYIKQKLDSNLSPERSINLFHCLNELNDHTLVKEIQSQLNKGSLSSADLSPAQWSAVAFVLLTSEEELEEFDLQKFKKSDECFFRLLEVVKTSKRALLNECDLTDRSCSALAPVLVSDSNLKELNMNRNNLQDSGVKKLCIGLKSTNCKLEILRLSKCDLTGKICSALASVLRSDSSSLKELDLSNNNLQDSGVKLLSGGLKENCKLEKLRLSECNVTEEGYKALASALRLNPSHLIELDLTGNDPGQSGVKELSDLLHDPNCQLQTLRLLGPAADEACQYVTGIVGKNLLLLRELNLSERELGDTRVNQITALLQDKHCKLNTLMLRDCGLTEESCSALATVLRSNPSLKELDMSNNNLQDSGVKKLQNGLGNIKCTLEKLGLSGCSITEDGYKALASALRSNPSHLTELDLRGNDPGPSGVKQLYDLLQDPNCKLKTLRFLGPAADEACLYVTGIVGKNPLLLRELNLSEHELGDTQVNQIAALLQDKHCTLKTLQLRKCGLTEESCLVLATVLRSNSSLKELDMSNNNLQDLGVKKLGLENTNCTLQKLRLSNCSITEEGYIALASALRSNPSHLIELDLTGNDPGQSGVKELIDLLQNEHYKLKTIRFLKSPVAQEACEYLTKVLGKSPLLLTELDLSEDKLGDLDNEKLSALLMDSHSKVEKMKLNNCELTEKSCSVLATVLSSKTILKEMNLNNSRLLDSGVKEICEGLKNPVCELKILKLSDCSITEEGYKALASALRSNPSHLIELDLTGNDPGQSGVKELSDLLQDPNCQLKTLKFLSPAADEACQYVTGIVGKNPLLLRELNLSEHELGDTRVNQISALLQDKHCKLNTLILSDCSITEEGYKGLASALRSNPSHLIELDLTGNDPGQSGVQELSDLLQDPNCQLKTLRFLGPAADEACQYVTGIVGKNPLLLRELNLSNHELEDTNMKRLAALLQDKHCTLNTLTLCRCSITVKQCLILTSALKSNPSHLRELNLSENKLQNRGVKILCDVLKDSHCKLERLRLRYCDMTNEGCSALTSALQSNPSNLRELDLSGNPLGVENLGVLLRNPEFKLEILAMCGCSITEKQCLSLSSALRSNLSHLRELDLSENELKNTGVNHLCDVLKDSNCKLERLRLGCCDVTDEGCSAVTSALKSNPSHLRELDLSGNQLGDSGVKYLCDLLMNPQCKLEILDLCGCRITEKQCLILILGLCSNPSHLRELNLSENQMKNSGVNHLCDVLKDSQCKLKRLRLRYCDITDEGCSALTSINQSINLYLYSPLQHSK</sequence>
<dbReference type="InterPro" id="IPR006553">
    <property type="entry name" value="Leu-rich_rpt_Cys-con_subtyp"/>
</dbReference>
<feature type="transmembrane region" description="Helical" evidence="8">
    <location>
        <begin position="680"/>
        <end position="707"/>
    </location>
</feature>
<dbReference type="Gene3D" id="3.40.50.300">
    <property type="entry name" value="P-loop containing nucleotide triphosphate hydrolases"/>
    <property type="match status" value="1"/>
</dbReference>
<dbReference type="PROSITE" id="PS51450">
    <property type="entry name" value="LRR"/>
    <property type="match status" value="3"/>
</dbReference>
<keyword evidence="8" id="KW-1133">Transmembrane helix</keyword>
<keyword evidence="4" id="KW-0677">Repeat</keyword>
<evidence type="ECO:0000256" key="4">
    <source>
        <dbReference type="ARBA" id="ARBA00022737"/>
    </source>
</evidence>
<dbReference type="SMART" id="SM01288">
    <property type="entry name" value="FISNA"/>
    <property type="match status" value="1"/>
</dbReference>
<dbReference type="GO" id="GO:0005524">
    <property type="term" value="F:ATP binding"/>
    <property type="evidence" value="ECO:0007669"/>
    <property type="project" value="UniProtKB-KW"/>
</dbReference>
<feature type="region of interest" description="Disordered" evidence="7">
    <location>
        <begin position="53"/>
        <end position="152"/>
    </location>
</feature>
<dbReference type="InterPro" id="IPR027417">
    <property type="entry name" value="P-loop_NTPase"/>
</dbReference>
<dbReference type="Pfam" id="PF17779">
    <property type="entry name" value="WHD_NOD2"/>
    <property type="match status" value="1"/>
</dbReference>
<dbReference type="Pfam" id="PF17776">
    <property type="entry name" value="NLRC4_HD2"/>
    <property type="match status" value="1"/>
</dbReference>
<name>A0A8C1XZI2_CYPCA</name>
<dbReference type="Ensembl" id="ENSCCRT00015092570.1">
    <property type="protein sequence ID" value="ENSCCRP00015089676.1"/>
    <property type="gene ID" value="ENSCCRG00015036218.1"/>
</dbReference>
<dbReference type="SMART" id="SM00364">
    <property type="entry name" value="LRR_BAC"/>
    <property type="match status" value="6"/>
</dbReference>
<proteinExistence type="predicted"/>
<keyword evidence="6" id="KW-0067">ATP-binding</keyword>
<evidence type="ECO:0000256" key="7">
    <source>
        <dbReference type="SAM" id="MobiDB-lite"/>
    </source>
</evidence>
<evidence type="ECO:0000256" key="5">
    <source>
        <dbReference type="ARBA" id="ARBA00022741"/>
    </source>
</evidence>
<dbReference type="InterPro" id="IPR001611">
    <property type="entry name" value="Leu-rich_rpt"/>
</dbReference>
<dbReference type="PANTHER" id="PTHR24106">
    <property type="entry name" value="NACHT, LRR AND CARD DOMAINS-CONTAINING"/>
    <property type="match status" value="1"/>
</dbReference>
<evidence type="ECO:0000256" key="1">
    <source>
        <dbReference type="ARBA" id="ARBA00004496"/>
    </source>
</evidence>
<evidence type="ECO:0000313" key="10">
    <source>
        <dbReference type="Ensembl" id="ENSCCRP00015089676.1"/>
    </source>
</evidence>
<feature type="compositionally biased region" description="Polar residues" evidence="7">
    <location>
        <begin position="136"/>
        <end position="152"/>
    </location>
</feature>
<comment type="subcellular location">
    <subcellularLocation>
        <location evidence="1">Cytoplasm</location>
    </subcellularLocation>
</comment>
<keyword evidence="8" id="KW-0812">Transmembrane</keyword>
<keyword evidence="5" id="KW-0547">Nucleotide-binding</keyword>
<dbReference type="FunFam" id="3.80.10.10:FF:000755">
    <property type="entry name" value="Si:ch211-213a13.2"/>
    <property type="match status" value="3"/>
</dbReference>
<feature type="transmembrane region" description="Helical" evidence="8">
    <location>
        <begin position="556"/>
        <end position="577"/>
    </location>
</feature>
<dbReference type="Gene3D" id="3.80.10.10">
    <property type="entry name" value="Ribonuclease Inhibitor"/>
    <property type="match status" value="7"/>
</dbReference>
<dbReference type="InterPro" id="IPR051261">
    <property type="entry name" value="NLR"/>
</dbReference>
<dbReference type="InterPro" id="IPR032675">
    <property type="entry name" value="LRR_dom_sf"/>
</dbReference>
<evidence type="ECO:0000256" key="8">
    <source>
        <dbReference type="SAM" id="Phobius"/>
    </source>
</evidence>
<dbReference type="Pfam" id="PF14484">
    <property type="entry name" value="FISNA"/>
    <property type="match status" value="1"/>
</dbReference>
<dbReference type="FunFam" id="3.80.10.10:FF:000551">
    <property type="entry name" value="Si:dkey-286j17.4"/>
    <property type="match status" value="1"/>
</dbReference>
<keyword evidence="8" id="KW-0472">Membrane</keyword>
<evidence type="ECO:0000313" key="11">
    <source>
        <dbReference type="Proteomes" id="UP000694700"/>
    </source>
</evidence>
<keyword evidence="3" id="KW-0433">Leucine-rich repeat</keyword>
<dbReference type="FunFam" id="3.40.50.300:FF:000210">
    <property type="entry name" value="Si:dkey-16p6.1"/>
    <property type="match status" value="1"/>
</dbReference>
<dbReference type="GO" id="GO:0005737">
    <property type="term" value="C:cytoplasm"/>
    <property type="evidence" value="ECO:0007669"/>
    <property type="project" value="UniProtKB-SubCell"/>
</dbReference>
<evidence type="ECO:0000256" key="2">
    <source>
        <dbReference type="ARBA" id="ARBA00022490"/>
    </source>
</evidence>
<evidence type="ECO:0000259" key="9">
    <source>
        <dbReference type="PROSITE" id="PS50837"/>
    </source>
</evidence>
<dbReference type="Pfam" id="PF13516">
    <property type="entry name" value="LRR_6"/>
    <property type="match status" value="16"/>
</dbReference>
<dbReference type="InterPro" id="IPR041267">
    <property type="entry name" value="NLRP_HD2"/>
</dbReference>